<keyword evidence="1" id="KW-0812">Transmembrane</keyword>
<feature type="transmembrane region" description="Helical" evidence="1">
    <location>
        <begin position="6"/>
        <end position="28"/>
    </location>
</feature>
<keyword evidence="3" id="KW-1185">Reference proteome</keyword>
<reference evidence="2 3" key="1">
    <citation type="submission" date="2017-04" db="EMBL/GenBank/DDBJ databases">
        <title>Unexpected and diverse lifestyles within the genus Limnohabitans.</title>
        <authorList>
            <person name="Kasalicky V."/>
            <person name="Mehrshad M."/>
            <person name="Andrei S.-A."/>
            <person name="Salcher M."/>
            <person name="Kratochvilova H."/>
            <person name="Simek K."/>
            <person name="Ghai R."/>
        </authorList>
    </citation>
    <scope>NUCLEOTIDE SEQUENCE [LARGE SCALE GENOMIC DNA]</scope>
    <source>
        <strain evidence="2 3">MWH-C5</strain>
    </source>
</reference>
<dbReference type="Proteomes" id="UP000251341">
    <property type="component" value="Unassembled WGS sequence"/>
</dbReference>
<accession>A0A315EPK2</accession>
<comment type="caution">
    <text evidence="2">The sequence shown here is derived from an EMBL/GenBank/DDBJ whole genome shotgun (WGS) entry which is preliminary data.</text>
</comment>
<organism evidence="2 3">
    <name type="scientific">Limnohabitans curvus</name>
    <dbReference type="NCBI Taxonomy" id="323423"/>
    <lineage>
        <taxon>Bacteria</taxon>
        <taxon>Pseudomonadati</taxon>
        <taxon>Pseudomonadota</taxon>
        <taxon>Betaproteobacteria</taxon>
        <taxon>Burkholderiales</taxon>
        <taxon>Comamonadaceae</taxon>
        <taxon>Limnohabitans</taxon>
    </lineage>
</organism>
<evidence type="ECO:0000313" key="2">
    <source>
        <dbReference type="EMBL" id="PUE59840.1"/>
    </source>
</evidence>
<evidence type="ECO:0000256" key="1">
    <source>
        <dbReference type="SAM" id="Phobius"/>
    </source>
</evidence>
<dbReference type="AlphaFoldDB" id="A0A315EPK2"/>
<protein>
    <submittedName>
        <fullName evidence="2">Uncharacterized protein</fullName>
    </submittedName>
</protein>
<proteinExistence type="predicted"/>
<keyword evidence="1" id="KW-1133">Transmembrane helix</keyword>
<keyword evidence="1" id="KW-0472">Membrane</keyword>
<name>A0A315EPK2_9BURK</name>
<dbReference type="RefSeq" id="WP_108402324.1">
    <property type="nucleotide sequence ID" value="NZ_NESP01000001.1"/>
</dbReference>
<gene>
    <name evidence="2" type="ORF">B9Z44_09780</name>
</gene>
<sequence>MFIPDVINTLLMGLIFMVVIVTIVRPFVLNMVGQVASNSEMQKAAVAAVEREMIRKAELFEAQRADKIKYQMLLLEKPEKPRPKPVFETEPEPEVVPEPAVAVEPEVVAQEPVTAEVAEAPVDPAPAEVALAEGDASAEAPAAEPEEEAMAEGEIEIREGETLAEIKDRIRKEQQKAKKPTIPPELLNSANSYEDKVGVVRMVVQADQGRVAAAIRGMIEVK</sequence>
<evidence type="ECO:0000313" key="3">
    <source>
        <dbReference type="Proteomes" id="UP000251341"/>
    </source>
</evidence>
<dbReference type="EMBL" id="NESP01000001">
    <property type="protein sequence ID" value="PUE59840.1"/>
    <property type="molecule type" value="Genomic_DNA"/>
</dbReference>